<keyword evidence="2" id="KW-1185">Reference proteome</keyword>
<proteinExistence type="predicted"/>
<protein>
    <submittedName>
        <fullName evidence="1">Uncharacterized protein</fullName>
    </submittedName>
</protein>
<comment type="caution">
    <text evidence="1">The sequence shown here is derived from an EMBL/GenBank/DDBJ whole genome shotgun (WGS) entry which is preliminary data.</text>
</comment>
<sequence>MPVRAPRARGARVVNQTIGLPLDKYRLLTAVSVPTEAAIFQKSMSRHMLLSRLAEQFKASSPPPAHRFSSPDRSVSPHSADSPHSPPRTPDSLAHHRSDLLPLEDIEIAGRALKQYARATELGALMYCSGLGLGALYNGAGVWPLLLPTASPPFVRPPLNHARNTPPRDEEEELPLNLSTKNRSIWSPGSACEREHDDMESATSKWEVGDEMDSPLELVKRCRSSPDGSERSPSGEPPRCPSTPHHQTYRLPPPTSGDLNFSLIMKNENRNEKSFQCKQCGKCFKRSSTLSTHLLIHSDTRPYPCQYCGKRFHQKSDMKKHTYIHTGEKPHKCVVCSKAFSQSSNLITHMRKHTGYKPFSCGLCDKAFQRKVDLRRHRDSQHSDISDGHEVTSLTIPDRYKFYGDEPPARLAPLITN</sequence>
<organism evidence="1 2">
    <name type="scientific">Dendrolimus kikuchii</name>
    <dbReference type="NCBI Taxonomy" id="765133"/>
    <lineage>
        <taxon>Eukaryota</taxon>
        <taxon>Metazoa</taxon>
        <taxon>Ecdysozoa</taxon>
        <taxon>Arthropoda</taxon>
        <taxon>Hexapoda</taxon>
        <taxon>Insecta</taxon>
        <taxon>Pterygota</taxon>
        <taxon>Neoptera</taxon>
        <taxon>Endopterygota</taxon>
        <taxon>Lepidoptera</taxon>
        <taxon>Glossata</taxon>
        <taxon>Ditrysia</taxon>
        <taxon>Bombycoidea</taxon>
        <taxon>Lasiocampidae</taxon>
        <taxon>Dendrolimus</taxon>
    </lineage>
</organism>
<evidence type="ECO:0000313" key="1">
    <source>
        <dbReference type="EMBL" id="KAJ0181937.1"/>
    </source>
</evidence>
<accession>A0ACC1DDG8</accession>
<dbReference type="Proteomes" id="UP000824533">
    <property type="component" value="Linkage Group LG04"/>
</dbReference>
<dbReference type="EMBL" id="CM034390">
    <property type="protein sequence ID" value="KAJ0181937.1"/>
    <property type="molecule type" value="Genomic_DNA"/>
</dbReference>
<evidence type="ECO:0000313" key="2">
    <source>
        <dbReference type="Proteomes" id="UP000824533"/>
    </source>
</evidence>
<name>A0ACC1DDG8_9NEOP</name>
<gene>
    <name evidence="1" type="ORF">K1T71_002659</name>
</gene>
<reference evidence="1 2" key="1">
    <citation type="journal article" date="2021" name="Front. Genet.">
        <title>Chromosome-Level Genome Assembly Reveals Significant Gene Expansion in the Toll and IMD Signaling Pathways of Dendrolimus kikuchii.</title>
        <authorList>
            <person name="Zhou J."/>
            <person name="Wu P."/>
            <person name="Xiong Z."/>
            <person name="Liu N."/>
            <person name="Zhao N."/>
            <person name="Ji M."/>
            <person name="Qiu Y."/>
            <person name="Yang B."/>
        </authorList>
    </citation>
    <scope>NUCLEOTIDE SEQUENCE [LARGE SCALE GENOMIC DNA]</scope>
    <source>
        <strain evidence="1">Ann1</strain>
    </source>
</reference>